<dbReference type="PANTHER" id="PTHR30074">
    <property type="entry name" value="FORMATE DEHYDROGENASE, NITRATE-INDUCIBLE, CYTOCHROME B556 FDN SUBUNIT"/>
    <property type="match status" value="1"/>
</dbReference>
<evidence type="ECO:0000256" key="12">
    <source>
        <dbReference type="ARBA" id="ARBA00023136"/>
    </source>
</evidence>
<organism evidence="17 18">
    <name type="scientific">Keguizhuia sedimenti</name>
    <dbReference type="NCBI Taxonomy" id="3064264"/>
    <lineage>
        <taxon>Bacteria</taxon>
        <taxon>Pseudomonadati</taxon>
        <taxon>Pseudomonadota</taxon>
        <taxon>Betaproteobacteria</taxon>
        <taxon>Burkholderiales</taxon>
        <taxon>Oxalobacteraceae</taxon>
        <taxon>Keguizhuia</taxon>
    </lineage>
</organism>
<protein>
    <submittedName>
        <fullName evidence="17">Formate dehydrogenase subunit gamma</fullName>
        <ecNumber evidence="17">1.17.1.9</ecNumber>
    </submittedName>
</protein>
<feature type="signal peptide" evidence="15">
    <location>
        <begin position="1"/>
        <end position="25"/>
    </location>
</feature>
<evidence type="ECO:0000256" key="2">
    <source>
        <dbReference type="ARBA" id="ARBA00004651"/>
    </source>
</evidence>
<evidence type="ECO:0000256" key="8">
    <source>
        <dbReference type="ARBA" id="ARBA00022723"/>
    </source>
</evidence>
<evidence type="ECO:0000256" key="4">
    <source>
        <dbReference type="ARBA" id="ARBA00022448"/>
    </source>
</evidence>
<dbReference type="GO" id="GO:0008863">
    <property type="term" value="F:formate dehydrogenase (NAD+) activity"/>
    <property type="evidence" value="ECO:0007669"/>
    <property type="project" value="UniProtKB-EC"/>
</dbReference>
<feature type="region of interest" description="Disordered" evidence="13">
    <location>
        <begin position="345"/>
        <end position="365"/>
    </location>
</feature>
<feature type="transmembrane region" description="Helical" evidence="14">
    <location>
        <begin position="286"/>
        <end position="308"/>
    </location>
</feature>
<keyword evidence="10 14" id="KW-1133">Transmembrane helix</keyword>
<proteinExistence type="inferred from homology"/>
<dbReference type="EC" id="1.17.1.9" evidence="17"/>
<evidence type="ECO:0000256" key="9">
    <source>
        <dbReference type="ARBA" id="ARBA00022982"/>
    </source>
</evidence>
<accession>A0ABU1BKZ3</accession>
<keyword evidence="12 14" id="KW-0472">Membrane</keyword>
<keyword evidence="9" id="KW-0249">Electron transport</keyword>
<keyword evidence="8" id="KW-0479">Metal-binding</keyword>
<keyword evidence="17" id="KW-0560">Oxidoreductase</keyword>
<evidence type="ECO:0000256" key="13">
    <source>
        <dbReference type="SAM" id="MobiDB-lite"/>
    </source>
</evidence>
<keyword evidence="18" id="KW-1185">Reference proteome</keyword>
<feature type="transmembrane region" description="Helical" evidence="14">
    <location>
        <begin position="175"/>
        <end position="203"/>
    </location>
</feature>
<gene>
    <name evidence="17" type="ORF">Q8A64_04540</name>
</gene>
<keyword evidence="5" id="KW-1003">Cell membrane</keyword>
<evidence type="ECO:0000313" key="17">
    <source>
        <dbReference type="EMBL" id="MDQ9169675.1"/>
    </source>
</evidence>
<dbReference type="Gene3D" id="1.20.950.20">
    <property type="entry name" value="Transmembrane di-heme cytochromes, Chain C"/>
    <property type="match status" value="1"/>
</dbReference>
<dbReference type="NCBIfam" id="TIGR01583">
    <property type="entry name" value="formate-DH-gamm"/>
    <property type="match status" value="1"/>
</dbReference>
<evidence type="ECO:0000256" key="5">
    <source>
        <dbReference type="ARBA" id="ARBA00022475"/>
    </source>
</evidence>
<dbReference type="InterPro" id="IPR016174">
    <property type="entry name" value="Di-haem_cyt_TM"/>
</dbReference>
<evidence type="ECO:0000256" key="14">
    <source>
        <dbReference type="SAM" id="Phobius"/>
    </source>
</evidence>
<keyword evidence="7 14" id="KW-0812">Transmembrane</keyword>
<dbReference type="InterPro" id="IPR051817">
    <property type="entry name" value="FDH_cytochrome_b556_subunit"/>
</dbReference>
<comment type="subcellular location">
    <subcellularLocation>
        <location evidence="2">Cell membrane</location>
        <topology evidence="2">Multi-pass membrane protein</topology>
    </subcellularLocation>
</comment>
<feature type="transmembrane region" description="Helical" evidence="14">
    <location>
        <begin position="97"/>
        <end position="120"/>
    </location>
</feature>
<dbReference type="Pfam" id="PF01292">
    <property type="entry name" value="Ni_hydr_CYTB"/>
    <property type="match status" value="1"/>
</dbReference>
<dbReference type="SUPFAM" id="SSF81342">
    <property type="entry name" value="Transmembrane di-heme cytochromes"/>
    <property type="match status" value="1"/>
</dbReference>
<comment type="similarity">
    <text evidence="3">Belongs to the formate dehydrogenase gamma subunit family.</text>
</comment>
<feature type="chain" id="PRO_5046864513" evidence="15">
    <location>
        <begin position="26"/>
        <end position="365"/>
    </location>
</feature>
<name>A0ABU1BKZ3_9BURK</name>
<evidence type="ECO:0000256" key="15">
    <source>
        <dbReference type="SAM" id="SignalP"/>
    </source>
</evidence>
<keyword evidence="6" id="KW-0349">Heme</keyword>
<evidence type="ECO:0000256" key="3">
    <source>
        <dbReference type="ARBA" id="ARBA00010747"/>
    </source>
</evidence>
<sequence>MTSISWQRLILTALLAMLLPVLGNAAVPPEDAKPAYAEEQTIMQQEQGLPSPGWSSSQSGIHHFDRNYLRPPGVMSEQEVILQRGGNTWRNWRNGPIASIAGALLLVVPLLIFGFYTMFGAAKEVAPSGRTIERFSRWDRIIHWSTAISFVILAITGIIFMFGKQFMLPWMGHEVFSWFAIIGKYLHNFVGPLFIVCSILMFVNWVRENVFQRWDWHWLKRGGGVASHEHVPAGYFNAGEKLWFWFGVVFLGLIMSITGIMLNFPYFYEVGANTGLTRYQLQMADYLHIAAGTLYMILTMGHIYIGVWGTPGAYEAMRYGTVDEEWARSHHELWYNEMRGIGPDPDMPPPSSRHLPPDAAPRHGI</sequence>
<keyword evidence="4" id="KW-0813">Transport</keyword>
<keyword evidence="15" id="KW-0732">Signal</keyword>
<keyword evidence="11" id="KW-0408">Iron</keyword>
<comment type="caution">
    <text evidence="17">The sequence shown here is derived from an EMBL/GenBank/DDBJ whole genome shotgun (WGS) entry which is preliminary data.</text>
</comment>
<evidence type="ECO:0000256" key="10">
    <source>
        <dbReference type="ARBA" id="ARBA00022989"/>
    </source>
</evidence>
<evidence type="ECO:0000313" key="18">
    <source>
        <dbReference type="Proteomes" id="UP001225596"/>
    </source>
</evidence>
<reference evidence="17 18" key="1">
    <citation type="submission" date="2023-08" db="EMBL/GenBank/DDBJ databases">
        <title>Oxalobacteraceae gen .nov., isolated from river sludge outside the plant.</title>
        <authorList>
            <person name="Zhao S.Y."/>
        </authorList>
    </citation>
    <scope>NUCLEOTIDE SEQUENCE [LARGE SCALE GENOMIC DNA]</scope>
    <source>
        <strain evidence="17 18">R-40</strain>
    </source>
</reference>
<dbReference type="PANTHER" id="PTHR30074:SF6">
    <property type="entry name" value="FORMATE DEHYDROGENASE GAMMA SUBUNIT"/>
    <property type="match status" value="1"/>
</dbReference>
<feature type="transmembrane region" description="Helical" evidence="14">
    <location>
        <begin position="242"/>
        <end position="266"/>
    </location>
</feature>
<dbReference type="RefSeq" id="WP_338435610.1">
    <property type="nucleotide sequence ID" value="NZ_JAUYVH010000002.1"/>
</dbReference>
<feature type="domain" description="Cytochrome b561 bacterial/Ni-hydrogenase" evidence="16">
    <location>
        <begin position="134"/>
        <end position="314"/>
    </location>
</feature>
<dbReference type="Proteomes" id="UP001225596">
    <property type="component" value="Unassembled WGS sequence"/>
</dbReference>
<evidence type="ECO:0000256" key="11">
    <source>
        <dbReference type="ARBA" id="ARBA00023004"/>
    </source>
</evidence>
<feature type="transmembrane region" description="Helical" evidence="14">
    <location>
        <begin position="141"/>
        <end position="163"/>
    </location>
</feature>
<evidence type="ECO:0000256" key="1">
    <source>
        <dbReference type="ARBA" id="ARBA00001971"/>
    </source>
</evidence>
<comment type="cofactor">
    <cofactor evidence="1">
        <name>heme</name>
        <dbReference type="ChEBI" id="CHEBI:30413"/>
    </cofactor>
</comment>
<dbReference type="InterPro" id="IPR011577">
    <property type="entry name" value="Cyt_b561_bac/Ni-Hgenase"/>
</dbReference>
<evidence type="ECO:0000256" key="7">
    <source>
        <dbReference type="ARBA" id="ARBA00022692"/>
    </source>
</evidence>
<evidence type="ECO:0000256" key="6">
    <source>
        <dbReference type="ARBA" id="ARBA00022617"/>
    </source>
</evidence>
<dbReference type="InterPro" id="IPR006471">
    <property type="entry name" value="Formate_DH_gsu"/>
</dbReference>
<evidence type="ECO:0000259" key="16">
    <source>
        <dbReference type="Pfam" id="PF01292"/>
    </source>
</evidence>
<dbReference type="EMBL" id="JAUYVH010000002">
    <property type="protein sequence ID" value="MDQ9169675.1"/>
    <property type="molecule type" value="Genomic_DNA"/>
</dbReference>